<proteinExistence type="inferred from homology"/>
<protein>
    <recommendedName>
        <fullName evidence="5 10">Homoserine dehydrogenase</fullName>
        <ecNumber evidence="4 10">1.1.1.3</ecNumber>
    </recommendedName>
</protein>
<dbReference type="InterPro" id="IPR001342">
    <property type="entry name" value="HDH_cat"/>
</dbReference>
<dbReference type="Proteomes" id="UP001549162">
    <property type="component" value="Unassembled WGS sequence"/>
</dbReference>
<comment type="pathway">
    <text evidence="2 10">Amino-acid biosynthesis; L-methionine biosynthesis via de novo pathway; L-homoserine from L-aspartate: step 3/3.</text>
</comment>
<evidence type="ECO:0000256" key="5">
    <source>
        <dbReference type="ARBA" id="ARBA00013376"/>
    </source>
</evidence>
<dbReference type="NCBIfam" id="NF004976">
    <property type="entry name" value="PRK06349.1"/>
    <property type="match status" value="1"/>
</dbReference>
<evidence type="ECO:0000256" key="10">
    <source>
        <dbReference type="RuleBase" id="RU000579"/>
    </source>
</evidence>
<accession>A0ABV2J7L1</accession>
<evidence type="ECO:0000256" key="1">
    <source>
        <dbReference type="ARBA" id="ARBA00005056"/>
    </source>
</evidence>
<gene>
    <name evidence="14" type="ORF">ABID14_000391</name>
</gene>
<dbReference type="PANTHER" id="PTHR43331:SF1">
    <property type="entry name" value="HOMOSERINE DEHYDROGENASE"/>
    <property type="match status" value="1"/>
</dbReference>
<dbReference type="Gene3D" id="3.30.70.260">
    <property type="match status" value="1"/>
</dbReference>
<dbReference type="Pfam" id="PF03447">
    <property type="entry name" value="NAD_binding_3"/>
    <property type="match status" value="1"/>
</dbReference>
<dbReference type="SUPFAM" id="SSF55347">
    <property type="entry name" value="Glyceraldehyde-3-phosphate dehydrogenase-like, C-terminal domain"/>
    <property type="match status" value="1"/>
</dbReference>
<evidence type="ECO:0000256" key="7">
    <source>
        <dbReference type="ARBA" id="ARBA00022697"/>
    </source>
</evidence>
<dbReference type="EC" id="1.1.1.3" evidence="4 10"/>
<dbReference type="Pfam" id="PF00742">
    <property type="entry name" value="Homoserine_dh"/>
    <property type="match status" value="1"/>
</dbReference>
<dbReference type="Gene3D" id="3.30.360.10">
    <property type="entry name" value="Dihydrodipicolinate Reductase, domain 2"/>
    <property type="match status" value="1"/>
</dbReference>
<sequence length="400" mass="45112">MKLAIIGFGNIGSGIEELVYINRERLNNVTGKNIEIKTVLVKNIEKDRKYFDKNLVFTDDFNVILNDSEIDTIVEVTATEDEAYEYISKAFKAGKNVVTANKAVVSKYYEELRELSLKENVNFLYEASVGGGIHIIKSILEDLPFNNITKVNGILNGTCNFILTEMASKKMSFENALKKAQELGYAEPDPSADIRGMDTLRKIRILATLIFNSKVNESNIFSFGIEKVISKDIKFLSQNSYYLKLLGEAEYINNKYYCYVLPVAVDINSKFFNIENSTNIISYQGSTIGEVSFVGAGAGKKPTVDAILRDLLDIMNKTAISNNILITENLPLSNMDLVSKFYLRISKKYSSLVTGIESQKIEDENNLYIFTKNIKLKKVLDIISNLDDKNYFFAKLESEV</sequence>
<dbReference type="RefSeq" id="WP_354366769.1">
    <property type="nucleotide sequence ID" value="NZ_JBEPMA010000001.1"/>
</dbReference>
<keyword evidence="6 10" id="KW-0028">Amino-acid biosynthesis</keyword>
<dbReference type="SUPFAM" id="SSF51735">
    <property type="entry name" value="NAD(P)-binding Rossmann-fold domains"/>
    <property type="match status" value="1"/>
</dbReference>
<dbReference type="InterPro" id="IPR036291">
    <property type="entry name" value="NAD(P)-bd_dom_sf"/>
</dbReference>
<evidence type="ECO:0000259" key="12">
    <source>
        <dbReference type="Pfam" id="PF00742"/>
    </source>
</evidence>
<keyword evidence="10" id="KW-0521">NADP</keyword>
<keyword evidence="15" id="KW-1185">Reference proteome</keyword>
<dbReference type="InterPro" id="IPR005106">
    <property type="entry name" value="Asp/hSer_DH_NAD-bd"/>
</dbReference>
<evidence type="ECO:0000256" key="4">
    <source>
        <dbReference type="ARBA" id="ARBA00013213"/>
    </source>
</evidence>
<dbReference type="EMBL" id="JBEPMA010000001">
    <property type="protein sequence ID" value="MET3616771.1"/>
    <property type="molecule type" value="Genomic_DNA"/>
</dbReference>
<evidence type="ECO:0000256" key="6">
    <source>
        <dbReference type="ARBA" id="ARBA00022605"/>
    </source>
</evidence>
<dbReference type="PANTHER" id="PTHR43331">
    <property type="entry name" value="HOMOSERINE DEHYDROGENASE"/>
    <property type="match status" value="1"/>
</dbReference>
<dbReference type="GO" id="GO:0004412">
    <property type="term" value="F:homoserine dehydrogenase activity"/>
    <property type="evidence" value="ECO:0007669"/>
    <property type="project" value="UniProtKB-EC"/>
</dbReference>
<keyword evidence="9 10" id="KW-0486">Methionine biosynthesis</keyword>
<keyword evidence="7 10" id="KW-0791">Threonine biosynthesis</keyword>
<evidence type="ECO:0000259" key="13">
    <source>
        <dbReference type="Pfam" id="PF03447"/>
    </source>
</evidence>
<evidence type="ECO:0000256" key="8">
    <source>
        <dbReference type="ARBA" id="ARBA00023002"/>
    </source>
</evidence>
<organism evidence="14 15">
    <name type="scientific">Peptoniphilus olsenii</name>
    <dbReference type="NCBI Taxonomy" id="411570"/>
    <lineage>
        <taxon>Bacteria</taxon>
        <taxon>Bacillati</taxon>
        <taxon>Bacillota</taxon>
        <taxon>Tissierellia</taxon>
        <taxon>Tissierellales</taxon>
        <taxon>Peptoniphilaceae</taxon>
        <taxon>Peptoniphilus</taxon>
    </lineage>
</organism>
<name>A0ABV2J7L1_9FIRM</name>
<feature type="domain" description="Aspartate/homoserine dehydrogenase NAD-binding" evidence="13">
    <location>
        <begin position="7"/>
        <end position="126"/>
    </location>
</feature>
<evidence type="ECO:0000256" key="3">
    <source>
        <dbReference type="ARBA" id="ARBA00006753"/>
    </source>
</evidence>
<keyword evidence="8 10" id="KW-0560">Oxidoreductase</keyword>
<comment type="similarity">
    <text evidence="3 11">Belongs to the homoserine dehydrogenase family.</text>
</comment>
<dbReference type="PROSITE" id="PS01042">
    <property type="entry name" value="HOMOSER_DHGENASE"/>
    <property type="match status" value="1"/>
</dbReference>
<reference evidence="14 15" key="1">
    <citation type="submission" date="2024-06" db="EMBL/GenBank/DDBJ databases">
        <title>Genomic Encyclopedia of Type Strains, Phase IV (KMG-IV): sequencing the most valuable type-strain genomes for metagenomic binning, comparative biology and taxonomic classification.</title>
        <authorList>
            <person name="Goeker M."/>
        </authorList>
    </citation>
    <scope>NUCLEOTIDE SEQUENCE [LARGE SCALE GENOMIC DNA]</scope>
    <source>
        <strain evidence="14 15">DSM 21460</strain>
    </source>
</reference>
<comment type="caution">
    <text evidence="14">The sequence shown here is derived from an EMBL/GenBank/DDBJ whole genome shotgun (WGS) entry which is preliminary data.</text>
</comment>
<evidence type="ECO:0000256" key="2">
    <source>
        <dbReference type="ARBA" id="ARBA00005062"/>
    </source>
</evidence>
<evidence type="ECO:0000256" key="11">
    <source>
        <dbReference type="RuleBase" id="RU004171"/>
    </source>
</evidence>
<comment type="pathway">
    <text evidence="1 10">Amino-acid biosynthesis; L-threonine biosynthesis; L-threonine from L-aspartate: step 3/5.</text>
</comment>
<feature type="domain" description="Homoserine dehydrogenase catalytic" evidence="12">
    <location>
        <begin position="135"/>
        <end position="312"/>
    </location>
</feature>
<evidence type="ECO:0000256" key="9">
    <source>
        <dbReference type="ARBA" id="ARBA00023167"/>
    </source>
</evidence>
<dbReference type="Gene3D" id="3.40.50.720">
    <property type="entry name" value="NAD(P)-binding Rossmann-like Domain"/>
    <property type="match status" value="1"/>
</dbReference>
<evidence type="ECO:0000313" key="15">
    <source>
        <dbReference type="Proteomes" id="UP001549162"/>
    </source>
</evidence>
<comment type="catalytic activity">
    <reaction evidence="10">
        <text>L-homoserine + NADP(+) = L-aspartate 4-semialdehyde + NADPH + H(+)</text>
        <dbReference type="Rhea" id="RHEA:15761"/>
        <dbReference type="ChEBI" id="CHEBI:15378"/>
        <dbReference type="ChEBI" id="CHEBI:57476"/>
        <dbReference type="ChEBI" id="CHEBI:57783"/>
        <dbReference type="ChEBI" id="CHEBI:58349"/>
        <dbReference type="ChEBI" id="CHEBI:537519"/>
        <dbReference type="EC" id="1.1.1.3"/>
    </reaction>
</comment>
<evidence type="ECO:0000313" key="14">
    <source>
        <dbReference type="EMBL" id="MET3616771.1"/>
    </source>
</evidence>
<dbReference type="InterPro" id="IPR019811">
    <property type="entry name" value="HDH_CS"/>
</dbReference>